<feature type="chain" id="PRO_5004557578" evidence="2">
    <location>
        <begin position="29"/>
        <end position="334"/>
    </location>
</feature>
<organism evidence="3 4">
    <name type="scientific">Toxoplasma gondii (strain ATCC 50853 / GT1)</name>
    <dbReference type="NCBI Taxonomy" id="507601"/>
    <lineage>
        <taxon>Eukaryota</taxon>
        <taxon>Sar</taxon>
        <taxon>Alveolata</taxon>
        <taxon>Apicomplexa</taxon>
        <taxon>Conoidasida</taxon>
        <taxon>Coccidia</taxon>
        <taxon>Eucoccidiorida</taxon>
        <taxon>Eimeriorina</taxon>
        <taxon>Sarcocystidae</taxon>
        <taxon>Toxoplasma</taxon>
    </lineage>
</organism>
<dbReference type="EMBL" id="AAQM03000377">
    <property type="protein sequence ID" value="EPR56882.1"/>
    <property type="molecule type" value="Genomic_DNA"/>
</dbReference>
<sequence length="334" mass="37200">MVFWGPPSLLRLLISLHALVQWLGVFRSKPVSKAGIIIVWFRSSPELQAVTASHTPGDAASKESGESSDGHDGDSAASENPDDVSASSRRQGTSGVAPLTSPEDEGSRSTLARRLEKELAQLRAQRRRFQDNRRHQRCRWSSEDSYVKYRLREKPALSSSPETLARIRAKYRSSVDKKKREILVVEQSIREMEFQEATLRARLLECRRGCSQGPEEPSTEDAAGTSTSASHLQGEPTKADPFSAAPPAHTNNHSCNCRSDKRCTLVQSGSTLWYRRHTPQNTDRLFLVACSNGRIASIIITGRHAWVECDMPIVSGDIGYPHVQVRLRLRMLDA</sequence>
<gene>
    <name evidence="3" type="ORF">TGGT1_410930</name>
</gene>
<feature type="compositionally biased region" description="Basic and acidic residues" evidence="1">
    <location>
        <begin position="60"/>
        <end position="74"/>
    </location>
</feature>
<feature type="signal peptide" evidence="2">
    <location>
        <begin position="1"/>
        <end position="28"/>
    </location>
</feature>
<protein>
    <submittedName>
        <fullName evidence="3">Uncharacterized protein</fullName>
    </submittedName>
</protein>
<dbReference type="OrthoDB" id="10494554at2759"/>
<reference evidence="3 4" key="1">
    <citation type="submission" date="2006-05" db="EMBL/GenBank/DDBJ databases">
        <authorList>
            <person name="Paulsen I."/>
        </authorList>
    </citation>
    <scope>NUCLEOTIDE SEQUENCE [LARGE SCALE GENOMIC DNA]</scope>
    <source>
        <strain evidence="3 4">GT1</strain>
    </source>
</reference>
<feature type="non-terminal residue" evidence="3">
    <location>
        <position position="334"/>
    </location>
</feature>
<evidence type="ECO:0000256" key="2">
    <source>
        <dbReference type="SAM" id="SignalP"/>
    </source>
</evidence>
<reference evidence="3 4" key="2">
    <citation type="submission" date="2013-05" db="EMBL/GenBank/DDBJ databases">
        <authorList>
            <person name="Sibley D."/>
            <person name="Venepally P."/>
            <person name="Karamycheva S."/>
            <person name="Hadjithomas M."/>
            <person name="Khan A."/>
            <person name="Brunk B."/>
            <person name="Roos D."/>
            <person name="Caler E."/>
            <person name="Lorenzi H."/>
        </authorList>
    </citation>
    <scope>NUCLEOTIDE SEQUENCE [LARGE SCALE GENOMIC DNA]</scope>
    <source>
        <strain evidence="3 4">GT1</strain>
    </source>
</reference>
<proteinExistence type="predicted"/>
<accession>S7UGA6</accession>
<feature type="region of interest" description="Disordered" evidence="1">
    <location>
        <begin position="210"/>
        <end position="253"/>
    </location>
</feature>
<keyword evidence="2" id="KW-0732">Signal</keyword>
<comment type="caution">
    <text evidence="3">The sequence shown here is derived from an EMBL/GenBank/DDBJ whole genome shotgun (WGS) entry which is preliminary data.</text>
</comment>
<name>S7UGA6_TOXGG</name>
<evidence type="ECO:0000256" key="1">
    <source>
        <dbReference type="SAM" id="MobiDB-lite"/>
    </source>
</evidence>
<evidence type="ECO:0000313" key="3">
    <source>
        <dbReference type="EMBL" id="EPR56882.1"/>
    </source>
</evidence>
<evidence type="ECO:0000313" key="4">
    <source>
        <dbReference type="Proteomes" id="UP000005641"/>
    </source>
</evidence>
<dbReference type="VEuPathDB" id="ToxoDB:TGGT1_410930"/>
<dbReference type="Proteomes" id="UP000005641">
    <property type="component" value="Unassembled WGS sequence"/>
</dbReference>
<feature type="compositionally biased region" description="Polar residues" evidence="1">
    <location>
        <begin position="85"/>
        <end position="94"/>
    </location>
</feature>
<dbReference type="AlphaFoldDB" id="S7UGA6"/>
<feature type="region of interest" description="Disordered" evidence="1">
    <location>
        <begin position="51"/>
        <end position="109"/>
    </location>
</feature>